<keyword evidence="3 7" id="KW-0812">Transmembrane</keyword>
<feature type="transmembrane region" description="Helical" evidence="7">
    <location>
        <begin position="267"/>
        <end position="285"/>
    </location>
</feature>
<dbReference type="OrthoDB" id="286734at2759"/>
<feature type="transmembrane region" description="Helical" evidence="7">
    <location>
        <begin position="35"/>
        <end position="55"/>
    </location>
</feature>
<feature type="transmembrane region" description="Helical" evidence="7">
    <location>
        <begin position="451"/>
        <end position="470"/>
    </location>
</feature>
<comment type="subcellular location">
    <subcellularLocation>
        <location evidence="1">Membrane</location>
        <topology evidence="1">Multi-pass membrane protein</topology>
    </subcellularLocation>
</comment>
<evidence type="ECO:0000256" key="1">
    <source>
        <dbReference type="ARBA" id="ARBA00004141"/>
    </source>
</evidence>
<dbReference type="eggNOG" id="KOG2704">
    <property type="taxonomic scope" value="Eukaryota"/>
</dbReference>
<dbReference type="STRING" id="32264.T1K1R3"/>
<evidence type="ECO:0000256" key="5">
    <source>
        <dbReference type="ARBA" id="ARBA00023136"/>
    </source>
</evidence>
<feature type="transmembrane region" description="Helical" evidence="7">
    <location>
        <begin position="366"/>
        <end position="392"/>
    </location>
</feature>
<dbReference type="HOGENOM" id="CLU_011340_3_0_1"/>
<evidence type="ECO:0000313" key="8">
    <source>
        <dbReference type="EnsemblMetazoa" id="tetur04g02330.1"/>
    </source>
</evidence>
<keyword evidence="2" id="KW-0808">Transferase</keyword>
<gene>
    <name evidence="8" type="primary">107359515</name>
</gene>
<sequence>MASATATYYPPEPKTYYGSRRLEPFFRNVGLSVDQGNFCLVQFTCLLLGIFYYQISRVIKLTDTSKHLIMLIPGIALCYFCFGYQTSNLFVLAMLCYITMCACDPQSVHKAVLFISMLYLSYLHLLRQIDDYGGYSIDITGPTMIIVQKVSSLAFCLHDGHGRPEKDLTPEQKALRVTRVPTLLEFLSYVFHFPSVMCGPLVYFKNYLEFIDGTNFSKHIESPEAEKRSVHPGKAILKKLFISVFFAIMIVVYSPKFPISKLCDDKFLAESSFIMVVAYMLASTASARFKYYFAWTFGEACCNAAGIGFNGFNSKNQPNWDLLDAVDILRFEFSRNLREALEAWNKTTQSWLRRSAYERAPRFRMLATYILSAMWHGFYPGYYLTFLSGALFTQGARTARRCLRHHFQSSKWLSFVYDIITCLFTRIMMAYLVFPFVMLAAYDCWKVYCRLYFFGHVIVLLGIFVLPRIIKPLKKSQNVNGNEKSKTN</sequence>
<dbReference type="EMBL" id="CAEY01001356">
    <property type="status" value="NOT_ANNOTATED_CDS"/>
    <property type="molecule type" value="Genomic_DNA"/>
</dbReference>
<dbReference type="PANTHER" id="PTHR13906:SF4">
    <property type="entry name" value="LYSOPHOSPHOLIPID ACYLTRANSFERASE 6"/>
    <property type="match status" value="1"/>
</dbReference>
<dbReference type="InterPro" id="IPR004299">
    <property type="entry name" value="MBOAT_fam"/>
</dbReference>
<reference evidence="8" key="2">
    <citation type="submission" date="2015-06" db="UniProtKB">
        <authorList>
            <consortium name="EnsemblMetazoa"/>
        </authorList>
    </citation>
    <scope>IDENTIFICATION</scope>
</reference>
<organism evidence="8 9">
    <name type="scientific">Tetranychus urticae</name>
    <name type="common">Two-spotted spider mite</name>
    <dbReference type="NCBI Taxonomy" id="32264"/>
    <lineage>
        <taxon>Eukaryota</taxon>
        <taxon>Metazoa</taxon>
        <taxon>Ecdysozoa</taxon>
        <taxon>Arthropoda</taxon>
        <taxon>Chelicerata</taxon>
        <taxon>Arachnida</taxon>
        <taxon>Acari</taxon>
        <taxon>Acariformes</taxon>
        <taxon>Trombidiformes</taxon>
        <taxon>Prostigmata</taxon>
        <taxon>Eleutherengona</taxon>
        <taxon>Raphignathae</taxon>
        <taxon>Tetranychoidea</taxon>
        <taxon>Tetranychidae</taxon>
        <taxon>Tetranychus</taxon>
    </lineage>
</organism>
<accession>T1K1R3</accession>
<dbReference type="EnsemblMetazoa" id="tetur04g02330.1">
    <property type="protein sequence ID" value="tetur04g02330.1"/>
    <property type="gene ID" value="tetur04g02330"/>
</dbReference>
<keyword evidence="4 7" id="KW-1133">Transmembrane helix</keyword>
<dbReference type="GO" id="GO:0016020">
    <property type="term" value="C:membrane"/>
    <property type="evidence" value="ECO:0007669"/>
    <property type="project" value="UniProtKB-SubCell"/>
</dbReference>
<protein>
    <submittedName>
        <fullName evidence="8">Uncharacterized protein</fullName>
    </submittedName>
</protein>
<dbReference type="Pfam" id="PF03062">
    <property type="entry name" value="MBOAT"/>
    <property type="match status" value="1"/>
</dbReference>
<feature type="transmembrane region" description="Helical" evidence="7">
    <location>
        <begin position="67"/>
        <end position="87"/>
    </location>
</feature>
<dbReference type="KEGG" id="tut:107359515"/>
<dbReference type="Proteomes" id="UP000015104">
    <property type="component" value="Unassembled WGS sequence"/>
</dbReference>
<dbReference type="PANTHER" id="PTHR13906">
    <property type="entry name" value="PORCUPINE"/>
    <property type="match status" value="1"/>
</dbReference>
<evidence type="ECO:0000256" key="2">
    <source>
        <dbReference type="ARBA" id="ARBA00022679"/>
    </source>
</evidence>
<dbReference type="GO" id="GO:0030258">
    <property type="term" value="P:lipid modification"/>
    <property type="evidence" value="ECO:0007669"/>
    <property type="project" value="TreeGrafter"/>
</dbReference>
<keyword evidence="9" id="KW-1185">Reference proteome</keyword>
<evidence type="ECO:0000313" key="9">
    <source>
        <dbReference type="Proteomes" id="UP000015104"/>
    </source>
</evidence>
<keyword evidence="6" id="KW-0012">Acyltransferase</keyword>
<dbReference type="AlphaFoldDB" id="T1K1R3"/>
<evidence type="ECO:0000256" key="7">
    <source>
        <dbReference type="SAM" id="Phobius"/>
    </source>
</evidence>
<evidence type="ECO:0000256" key="6">
    <source>
        <dbReference type="ARBA" id="ARBA00023315"/>
    </source>
</evidence>
<keyword evidence="5 7" id="KW-0472">Membrane</keyword>
<feature type="transmembrane region" description="Helical" evidence="7">
    <location>
        <begin position="236"/>
        <end position="255"/>
    </location>
</feature>
<evidence type="ECO:0000256" key="3">
    <source>
        <dbReference type="ARBA" id="ARBA00022692"/>
    </source>
</evidence>
<feature type="transmembrane region" description="Helical" evidence="7">
    <location>
        <begin position="412"/>
        <end position="439"/>
    </location>
</feature>
<dbReference type="InterPro" id="IPR049941">
    <property type="entry name" value="LPLAT_7/PORCN-like"/>
</dbReference>
<dbReference type="GO" id="GO:0016746">
    <property type="term" value="F:acyltransferase activity"/>
    <property type="evidence" value="ECO:0007669"/>
    <property type="project" value="UniProtKB-KW"/>
</dbReference>
<proteinExistence type="predicted"/>
<name>T1K1R3_TETUR</name>
<reference evidence="9" key="1">
    <citation type="submission" date="2011-08" db="EMBL/GenBank/DDBJ databases">
        <authorList>
            <person name="Rombauts S."/>
        </authorList>
    </citation>
    <scope>NUCLEOTIDE SEQUENCE</scope>
    <source>
        <strain evidence="9">London</strain>
    </source>
</reference>
<evidence type="ECO:0000256" key="4">
    <source>
        <dbReference type="ARBA" id="ARBA00022989"/>
    </source>
</evidence>
<dbReference type="OMA" id="FFNITQY"/>